<keyword evidence="1" id="KW-0472">Membrane</keyword>
<comment type="caution">
    <text evidence="2">The sequence shown here is derived from an EMBL/GenBank/DDBJ whole genome shotgun (WGS) entry which is preliminary data.</text>
</comment>
<protein>
    <recommendedName>
        <fullName evidence="4">DUF4229 domain-containing protein</fullName>
    </recommendedName>
</protein>
<evidence type="ECO:0000313" key="2">
    <source>
        <dbReference type="EMBL" id="MFC5910527.1"/>
    </source>
</evidence>
<dbReference type="Proteomes" id="UP001596174">
    <property type="component" value="Unassembled WGS sequence"/>
</dbReference>
<evidence type="ECO:0008006" key="4">
    <source>
        <dbReference type="Google" id="ProtNLM"/>
    </source>
</evidence>
<gene>
    <name evidence="2" type="ORF">ACFP3V_25330</name>
</gene>
<feature type="transmembrane region" description="Helical" evidence="1">
    <location>
        <begin position="20"/>
        <end position="41"/>
    </location>
</feature>
<keyword evidence="3" id="KW-1185">Reference proteome</keyword>
<reference evidence="3" key="1">
    <citation type="journal article" date="2019" name="Int. J. Syst. Evol. Microbiol.">
        <title>The Global Catalogue of Microorganisms (GCM) 10K type strain sequencing project: providing services to taxonomists for standard genome sequencing and annotation.</title>
        <authorList>
            <consortium name="The Broad Institute Genomics Platform"/>
            <consortium name="The Broad Institute Genome Sequencing Center for Infectious Disease"/>
            <person name="Wu L."/>
            <person name="Ma J."/>
        </authorList>
    </citation>
    <scope>NUCLEOTIDE SEQUENCE [LARGE SCALE GENOMIC DNA]</scope>
    <source>
        <strain evidence="3">JCM 4816</strain>
    </source>
</reference>
<proteinExistence type="predicted"/>
<keyword evidence="1" id="KW-1133">Transmembrane helix</keyword>
<sequence length="66" mass="7516">MATDLVVGLVWWLMFRWSLGTAATAAVALVAGSVSYQLWMVRHPEVLERARARRAQRLARRRGRHG</sequence>
<keyword evidence="1" id="KW-0812">Transmembrane</keyword>
<evidence type="ECO:0000313" key="3">
    <source>
        <dbReference type="Proteomes" id="UP001596174"/>
    </source>
</evidence>
<dbReference type="RefSeq" id="WP_380587859.1">
    <property type="nucleotide sequence ID" value="NZ_JBHSQJ010000122.1"/>
</dbReference>
<organism evidence="2 3">
    <name type="scientific">Streptacidiphilus monticola</name>
    <dbReference type="NCBI Taxonomy" id="2161674"/>
    <lineage>
        <taxon>Bacteria</taxon>
        <taxon>Bacillati</taxon>
        <taxon>Actinomycetota</taxon>
        <taxon>Actinomycetes</taxon>
        <taxon>Kitasatosporales</taxon>
        <taxon>Streptomycetaceae</taxon>
        <taxon>Streptacidiphilus</taxon>
    </lineage>
</organism>
<dbReference type="EMBL" id="JBHSQJ010000122">
    <property type="protein sequence ID" value="MFC5910527.1"/>
    <property type="molecule type" value="Genomic_DNA"/>
</dbReference>
<evidence type="ECO:0000256" key="1">
    <source>
        <dbReference type="SAM" id="Phobius"/>
    </source>
</evidence>
<accession>A0ABW1G8Q7</accession>
<name>A0ABW1G8Q7_9ACTN</name>